<protein>
    <submittedName>
        <fullName evidence="3">Toxin</fullName>
    </submittedName>
</protein>
<sequence length="443" mass="49975">MAIVIEHGHNGSYKSSSVIWYRLLPALRAGRLVVTNVAGMYPLHRIEEFLGEKFPDGARLFRISSQDPRYQELWRRWHHWMPIGAFVFIDECQDIYDRDVFKGQPDYDLKPIDTYSDVLPADFIQLFKDTLEKFKPTEFDDCDTDDTGRIVFDERGRIIYPTTPKESFMRHRHYNWDVVFATPDITSIPRPVRSCCEVAFAYSSKDSFFFSKRKPRIYEHNPLENGIPTRQSITFKRHVPLAVHRLYKSTQTGSITKSGQSTGPLSSFKIRFVLFIVLPAILLGWGWFIFKNMFSESDISKTGTAVVSEGRSGSPADTVALPVSLSTNSAVGAESVFMTPYGVTELYTNGASGAIYYGRFEGLVLFSGKLGDDELVFNSDDLINMGYRVDWLGDCYTVVTDKNGRSVVVNCPPRVNKPQAVAGNRQLVPDNVNTFATLAAPAA</sequence>
<dbReference type="EMBL" id="PGGC01000091">
    <property type="protein sequence ID" value="PJG58827.1"/>
    <property type="molecule type" value="Genomic_DNA"/>
</dbReference>
<dbReference type="InterPro" id="IPR008900">
    <property type="entry name" value="Zot_N"/>
</dbReference>
<proteinExistence type="predicted"/>
<dbReference type="InterPro" id="IPR027417">
    <property type="entry name" value="P-loop_NTPase"/>
</dbReference>
<dbReference type="Proteomes" id="UP000235861">
    <property type="component" value="Unassembled WGS sequence"/>
</dbReference>
<feature type="domain" description="Zona occludens toxin N-terminal" evidence="2">
    <location>
        <begin position="2"/>
        <end position="253"/>
    </location>
</feature>
<accession>A0A2H9U469</accession>
<gene>
    <name evidence="3" type="ORF">CUC53_10390</name>
</gene>
<keyword evidence="1" id="KW-1133">Transmembrane helix</keyword>
<keyword evidence="1" id="KW-0812">Transmembrane</keyword>
<evidence type="ECO:0000313" key="3">
    <source>
        <dbReference type="EMBL" id="PJG58827.1"/>
    </source>
</evidence>
<keyword evidence="1" id="KW-0472">Membrane</keyword>
<dbReference type="Gene3D" id="3.40.50.300">
    <property type="entry name" value="P-loop containing nucleotide triphosphate hydrolases"/>
    <property type="match status" value="1"/>
</dbReference>
<dbReference type="AlphaFoldDB" id="A0A2H9U469"/>
<keyword evidence="4" id="KW-1185">Reference proteome</keyword>
<comment type="caution">
    <text evidence="3">The sequence shown here is derived from an EMBL/GenBank/DDBJ whole genome shotgun (WGS) entry which is preliminary data.</text>
</comment>
<feature type="transmembrane region" description="Helical" evidence="1">
    <location>
        <begin position="270"/>
        <end position="290"/>
    </location>
</feature>
<name>A0A2H9U469_9GAMM</name>
<dbReference type="Pfam" id="PF05707">
    <property type="entry name" value="Zot"/>
    <property type="match status" value="1"/>
</dbReference>
<dbReference type="RefSeq" id="WP_100294094.1">
    <property type="nucleotide sequence ID" value="NZ_PGGC01000091.1"/>
</dbReference>
<dbReference type="OrthoDB" id="6280543at2"/>
<organism evidence="3 4">
    <name type="scientific">Aeromonas cavernicola</name>
    <dbReference type="NCBI Taxonomy" id="1006623"/>
    <lineage>
        <taxon>Bacteria</taxon>
        <taxon>Pseudomonadati</taxon>
        <taxon>Pseudomonadota</taxon>
        <taxon>Gammaproteobacteria</taxon>
        <taxon>Aeromonadales</taxon>
        <taxon>Aeromonadaceae</taxon>
        <taxon>Aeromonas</taxon>
    </lineage>
</organism>
<reference evidence="3 4" key="1">
    <citation type="submission" date="2017-11" db="EMBL/GenBank/DDBJ databases">
        <title>Draft genome sequence of environmental isolate Aeromonas cavernicola sp. nov. MDC 2508.</title>
        <authorList>
            <person name="Colston S.M."/>
            <person name="Navarro A."/>
            <person name="Martinez-Murcia A.J."/>
            <person name="Graf J."/>
        </authorList>
    </citation>
    <scope>NUCLEOTIDE SEQUENCE [LARGE SCALE GENOMIC DNA]</scope>
    <source>
        <strain evidence="3 4">MDC 2508</strain>
    </source>
</reference>
<evidence type="ECO:0000256" key="1">
    <source>
        <dbReference type="SAM" id="Phobius"/>
    </source>
</evidence>
<evidence type="ECO:0000259" key="2">
    <source>
        <dbReference type="Pfam" id="PF05707"/>
    </source>
</evidence>
<evidence type="ECO:0000313" key="4">
    <source>
        <dbReference type="Proteomes" id="UP000235861"/>
    </source>
</evidence>